<dbReference type="Pfam" id="PF02613">
    <property type="entry name" value="Nitrate_red_del"/>
    <property type="match status" value="1"/>
</dbReference>
<dbReference type="NCBIfam" id="TIGR00684">
    <property type="entry name" value="narJ"/>
    <property type="match status" value="1"/>
</dbReference>
<dbReference type="EMBL" id="MDTQ01000001">
    <property type="protein sequence ID" value="ODC04350.1"/>
    <property type="molecule type" value="Genomic_DNA"/>
</dbReference>
<dbReference type="GO" id="GO:0051082">
    <property type="term" value="F:unfolded protein binding"/>
    <property type="evidence" value="ECO:0007669"/>
    <property type="project" value="InterPro"/>
</dbReference>
<dbReference type="InterPro" id="IPR020945">
    <property type="entry name" value="DMSO/NO3_reduct_chaperone"/>
</dbReference>
<dbReference type="STRING" id="197479.BFW38_13220"/>
<organism evidence="2 3">
    <name type="scientific">Terasakiispira papahanaumokuakeensis</name>
    <dbReference type="NCBI Taxonomy" id="197479"/>
    <lineage>
        <taxon>Bacteria</taxon>
        <taxon>Pseudomonadati</taxon>
        <taxon>Pseudomonadota</taxon>
        <taxon>Gammaproteobacteria</taxon>
        <taxon>Oceanospirillales</taxon>
        <taxon>Terasakiispira</taxon>
    </lineage>
</organism>
<dbReference type="GO" id="GO:0051131">
    <property type="term" value="P:chaperone-mediated protein complex assembly"/>
    <property type="evidence" value="ECO:0007669"/>
    <property type="project" value="InterPro"/>
</dbReference>
<comment type="caution">
    <text evidence="2">The sequence shown here is derived from an EMBL/GenBank/DDBJ whole genome shotgun (WGS) entry which is preliminary data.</text>
</comment>
<dbReference type="OrthoDB" id="8478585at2"/>
<dbReference type="PANTHER" id="PTHR43680:SF2">
    <property type="entry name" value="NITRATE REDUCTASE MOLYBDENUM COFACTOR ASSEMBLY CHAPERONE NARJ"/>
    <property type="match status" value="1"/>
</dbReference>
<dbReference type="Gene3D" id="1.10.3480.10">
    <property type="entry name" value="TorD-like"/>
    <property type="match status" value="1"/>
</dbReference>
<name>A0A1E2VBF7_9GAMM</name>
<reference evidence="2 3" key="1">
    <citation type="submission" date="2016-08" db="EMBL/GenBank/DDBJ databases">
        <authorList>
            <person name="Seilhamer J.J."/>
        </authorList>
    </citation>
    <scope>NUCLEOTIDE SEQUENCE [LARGE SCALE GENOMIC DNA]</scope>
    <source>
        <strain evidence="2 3">PH27A</strain>
    </source>
</reference>
<accession>A0A1E2VBF7</accession>
<dbReference type="SUPFAM" id="SSF89155">
    <property type="entry name" value="TorD-like"/>
    <property type="match status" value="1"/>
</dbReference>
<dbReference type="PANTHER" id="PTHR43680">
    <property type="entry name" value="NITRATE REDUCTASE MOLYBDENUM COFACTOR ASSEMBLY CHAPERONE"/>
    <property type="match status" value="1"/>
</dbReference>
<evidence type="ECO:0000256" key="1">
    <source>
        <dbReference type="ARBA" id="ARBA00023063"/>
    </source>
</evidence>
<evidence type="ECO:0000313" key="3">
    <source>
        <dbReference type="Proteomes" id="UP000094291"/>
    </source>
</evidence>
<dbReference type="GO" id="GO:0042128">
    <property type="term" value="P:nitrate assimilation"/>
    <property type="evidence" value="ECO:0007669"/>
    <property type="project" value="UniProtKB-KW"/>
</dbReference>
<dbReference type="InterPro" id="IPR003765">
    <property type="entry name" value="NO3_reductase_chaperone_NarJ"/>
</dbReference>
<sequence length="252" mass="28484">MIHRRPLMISNTAMTLRALARLLDYPDPQLIESLADIDHVMDQDGRLPEALKPRFHQWTQTLRSGELFDHQAIYVEQFDRGRQTSLLLFEHVHGESRDRGQAMVDLLNEYQTAGMTLATHELPDHLPVVLEYLSTRDDLTIGQWLGDLEAILARLGARLSEAESDYALIFQALLALIGASDQLEIQRPEIKHEVSDKTPEALDAVWEEEAVRFHAQSDEDCALQSAQGRHLAAHKRQTASDPVRLLDTQGGL</sequence>
<keyword evidence="3" id="KW-1185">Reference proteome</keyword>
<proteinExistence type="predicted"/>
<gene>
    <name evidence="2" type="ORF">BFW38_13220</name>
</gene>
<dbReference type="AlphaFoldDB" id="A0A1E2VBF7"/>
<dbReference type="InterPro" id="IPR036411">
    <property type="entry name" value="TorD-like_sf"/>
</dbReference>
<protein>
    <submittedName>
        <fullName evidence="2">Nitrate reductase molybdenum cofactor assembly chaperone</fullName>
    </submittedName>
</protein>
<evidence type="ECO:0000313" key="2">
    <source>
        <dbReference type="EMBL" id="ODC04350.1"/>
    </source>
</evidence>
<dbReference type="Proteomes" id="UP000094291">
    <property type="component" value="Unassembled WGS sequence"/>
</dbReference>
<dbReference type="GO" id="GO:0016530">
    <property type="term" value="F:metallochaperone activity"/>
    <property type="evidence" value="ECO:0007669"/>
    <property type="project" value="TreeGrafter"/>
</dbReference>
<keyword evidence="1" id="KW-0534">Nitrate assimilation</keyword>